<keyword evidence="3" id="KW-0436">Ligase</keyword>
<dbReference type="SUPFAM" id="SSF56801">
    <property type="entry name" value="Acetyl-CoA synthetase-like"/>
    <property type="match status" value="1"/>
</dbReference>
<dbReference type="Proteomes" id="UP000319502">
    <property type="component" value="Unassembled WGS sequence"/>
</dbReference>
<evidence type="ECO:0000256" key="1">
    <source>
        <dbReference type="ARBA" id="ARBA00006432"/>
    </source>
</evidence>
<dbReference type="PANTHER" id="PTHR43201:SF8">
    <property type="entry name" value="ACYL-COA SYNTHETASE FAMILY MEMBER 3"/>
    <property type="match status" value="1"/>
</dbReference>
<reference evidence="3 4" key="1">
    <citation type="submission" date="2019-07" db="EMBL/GenBank/DDBJ databases">
        <title>The pathways for chlorine oxyanion respiration interact through the shared metabolite chlorate.</title>
        <authorList>
            <person name="Barnum T.P."/>
            <person name="Cheng Y."/>
            <person name="Hill K.A."/>
            <person name="Lucas L.N."/>
            <person name="Carlson H.K."/>
            <person name="Coates J.D."/>
        </authorList>
    </citation>
    <scope>NUCLEOTIDE SEQUENCE [LARGE SCALE GENOMIC DNA]</scope>
    <source>
        <strain evidence="3 4">SFB-3</strain>
    </source>
</reference>
<proteinExistence type="inferred from homology"/>
<dbReference type="GO" id="GO:0031956">
    <property type="term" value="F:medium-chain fatty acid-CoA ligase activity"/>
    <property type="evidence" value="ECO:0007669"/>
    <property type="project" value="TreeGrafter"/>
</dbReference>
<organism evidence="3 4">
    <name type="scientific">Denitromonas halophila</name>
    <dbReference type="NCBI Taxonomy" id="1629404"/>
    <lineage>
        <taxon>Bacteria</taxon>
        <taxon>Pseudomonadati</taxon>
        <taxon>Pseudomonadota</taxon>
        <taxon>Betaproteobacteria</taxon>
        <taxon>Rhodocyclales</taxon>
        <taxon>Zoogloeaceae</taxon>
        <taxon>Denitromonas</taxon>
    </lineage>
</organism>
<evidence type="ECO:0000259" key="2">
    <source>
        <dbReference type="Pfam" id="PF00501"/>
    </source>
</evidence>
<dbReference type="Pfam" id="PF00501">
    <property type="entry name" value="AMP-binding"/>
    <property type="match status" value="1"/>
</dbReference>
<dbReference type="OrthoDB" id="9787658at2"/>
<dbReference type="InterPro" id="IPR045851">
    <property type="entry name" value="AMP-bd_C_sf"/>
</dbReference>
<comment type="similarity">
    <text evidence="1">Belongs to the ATP-dependent AMP-binding enzyme family.</text>
</comment>
<feature type="domain" description="AMP-dependent synthetase/ligase" evidence="2">
    <location>
        <begin position="135"/>
        <end position="319"/>
    </location>
</feature>
<protein>
    <submittedName>
        <fullName evidence="3">Acyl--CoA ligase</fullName>
    </submittedName>
</protein>
<name>A0A557QT56_9RHOO</name>
<sequence length="466" mass="49396">MAVPAATHRNAGMNHPPATIASLGALGPADRAPGAIVALRADAPLTWAALWQRVGTIARTHAKQAGTRVLLNAPEAAEFLIGFLGLLHAGKQVVIPANFQPAAIAHSAASCDVVLSAAEIQNTPANTSWCPTAPLPPDALIELTTSGSSGAPKAVIKRLTQLDTEVAALEAQFGATLGNAPVFATVPHFHIYGLLFRLLWPLAAGRSFDTAVSATPHALLNRLLAHGRGTVISSPAHLSRLGDLLDPAELAPRTIAIFSSGAPLLAATATELGAAMGQAPIEVYGSTETGGIAWRRQWPDADSPWQPLPGVTVTVDDAHSLLVRSPFAGDTTTATGDLAERLPNSHFRLLGRADRIVKLEGKRVALPAMETRLNTHPWIAACALVVLPGHREQLGAIAVLAPEGQRQLDTLGRRATIEDLRAHLLQHFERVTLPRRWRFPADLPYNERGKLPLDALQQLFDEAVPS</sequence>
<dbReference type="PANTHER" id="PTHR43201">
    <property type="entry name" value="ACYL-COA SYNTHETASE"/>
    <property type="match status" value="1"/>
</dbReference>
<gene>
    <name evidence="3" type="ORF">FHP91_11655</name>
</gene>
<evidence type="ECO:0000313" key="3">
    <source>
        <dbReference type="EMBL" id="TVO56089.1"/>
    </source>
</evidence>
<accession>A0A557QT56</accession>
<evidence type="ECO:0000313" key="4">
    <source>
        <dbReference type="Proteomes" id="UP000319502"/>
    </source>
</evidence>
<dbReference type="InterPro" id="IPR042099">
    <property type="entry name" value="ANL_N_sf"/>
</dbReference>
<dbReference type="Gene3D" id="3.40.50.12780">
    <property type="entry name" value="N-terminal domain of ligase-like"/>
    <property type="match status" value="1"/>
</dbReference>
<dbReference type="AlphaFoldDB" id="A0A557QT56"/>
<dbReference type="EMBL" id="VMNK01000009">
    <property type="protein sequence ID" value="TVO56089.1"/>
    <property type="molecule type" value="Genomic_DNA"/>
</dbReference>
<comment type="caution">
    <text evidence="3">The sequence shown here is derived from an EMBL/GenBank/DDBJ whole genome shotgun (WGS) entry which is preliminary data.</text>
</comment>
<dbReference type="Gene3D" id="3.30.300.30">
    <property type="match status" value="1"/>
</dbReference>
<dbReference type="GO" id="GO:0006631">
    <property type="term" value="P:fatty acid metabolic process"/>
    <property type="evidence" value="ECO:0007669"/>
    <property type="project" value="TreeGrafter"/>
</dbReference>
<keyword evidence="4" id="KW-1185">Reference proteome</keyword>
<dbReference type="InterPro" id="IPR000873">
    <property type="entry name" value="AMP-dep_synth/lig_dom"/>
</dbReference>